<dbReference type="SMART" id="SM01193">
    <property type="entry name" value="Enolase_N"/>
    <property type="match status" value="1"/>
</dbReference>
<name>A0A2V4AG73_9PSEU</name>
<keyword evidence="5 9" id="KW-0964">Secreted</keyword>
<dbReference type="GO" id="GO:0000287">
    <property type="term" value="F:magnesium ion binding"/>
    <property type="evidence" value="ECO:0007669"/>
    <property type="project" value="UniProtKB-UniRule"/>
</dbReference>
<dbReference type="UniPathway" id="UPA00109">
    <property type="reaction ID" value="UER00187"/>
</dbReference>
<dbReference type="InterPro" id="IPR000941">
    <property type="entry name" value="Enolase"/>
</dbReference>
<keyword evidence="7 9" id="KW-0324">Glycolysis</keyword>
<dbReference type="Gene3D" id="3.30.390.10">
    <property type="entry name" value="Enolase-like, N-terminal domain"/>
    <property type="match status" value="1"/>
</dbReference>
<dbReference type="PROSITE" id="PS00164">
    <property type="entry name" value="ENOLASE"/>
    <property type="match status" value="1"/>
</dbReference>
<dbReference type="PANTHER" id="PTHR11902:SF1">
    <property type="entry name" value="ENOLASE"/>
    <property type="match status" value="1"/>
</dbReference>
<evidence type="ECO:0000313" key="13">
    <source>
        <dbReference type="EMBL" id="PXY18935.1"/>
    </source>
</evidence>
<feature type="active site" description="Proton acceptor" evidence="9 10">
    <location>
        <position position="344"/>
    </location>
</feature>
<dbReference type="Pfam" id="PF03952">
    <property type="entry name" value="Enolase_N"/>
    <property type="match status" value="1"/>
</dbReference>
<dbReference type="InterPro" id="IPR036849">
    <property type="entry name" value="Enolase-like_C_sf"/>
</dbReference>
<evidence type="ECO:0000256" key="11">
    <source>
        <dbReference type="PIRSR" id="PIRSR001400-3"/>
    </source>
</evidence>
<dbReference type="EC" id="4.2.1.11" evidence="3 9"/>
<proteinExistence type="inferred from homology"/>
<comment type="function">
    <text evidence="9">Catalyzes the reversible conversion of 2-phosphoglycerate (2-PG) into phosphoenolpyruvate (PEP). It is essential for the degradation of carbohydrates via glycolysis.</text>
</comment>
<dbReference type="GO" id="GO:0000015">
    <property type="term" value="C:phosphopyruvate hydratase complex"/>
    <property type="evidence" value="ECO:0007669"/>
    <property type="project" value="InterPro"/>
</dbReference>
<evidence type="ECO:0000256" key="2">
    <source>
        <dbReference type="ARBA" id="ARBA00009604"/>
    </source>
</evidence>
<dbReference type="PANTHER" id="PTHR11902">
    <property type="entry name" value="ENOLASE"/>
    <property type="match status" value="1"/>
</dbReference>
<comment type="similarity">
    <text evidence="2 9">Belongs to the enolase family.</text>
</comment>
<evidence type="ECO:0000256" key="8">
    <source>
        <dbReference type="ARBA" id="ARBA00023239"/>
    </source>
</evidence>
<dbReference type="InterPro" id="IPR020811">
    <property type="entry name" value="Enolase_N"/>
</dbReference>
<feature type="region of interest" description="Disordered" evidence="12">
    <location>
        <begin position="36"/>
        <end position="62"/>
    </location>
</feature>
<comment type="pathway">
    <text evidence="1 9">Carbohydrate degradation; glycolysis; pyruvate from D-glyceraldehyde 3-phosphate: step 4/5.</text>
</comment>
<dbReference type="CDD" id="cd03313">
    <property type="entry name" value="enolase"/>
    <property type="match status" value="1"/>
</dbReference>
<dbReference type="Proteomes" id="UP000249915">
    <property type="component" value="Unassembled WGS sequence"/>
</dbReference>
<dbReference type="Gene3D" id="3.20.20.120">
    <property type="entry name" value="Enolase-like C-terminal domain"/>
    <property type="match status" value="1"/>
</dbReference>
<feature type="binding site" evidence="9">
    <location>
        <position position="374"/>
    </location>
    <ligand>
        <name>(2R)-2-phosphoglycerate</name>
        <dbReference type="ChEBI" id="CHEBI:58289"/>
    </ligand>
</feature>
<dbReference type="NCBIfam" id="TIGR01060">
    <property type="entry name" value="eno"/>
    <property type="match status" value="1"/>
</dbReference>
<comment type="cofactor">
    <cofactor evidence="9">
        <name>Mg(2+)</name>
        <dbReference type="ChEBI" id="CHEBI:18420"/>
    </cofactor>
    <text evidence="9">Binds a second Mg(2+) ion via substrate during catalysis.</text>
</comment>
<dbReference type="GO" id="GO:0006096">
    <property type="term" value="P:glycolytic process"/>
    <property type="evidence" value="ECO:0007669"/>
    <property type="project" value="UniProtKB-UniRule"/>
</dbReference>
<sequence length="431" mass="44939">MSGSVPSIAKMHGRQILDSRGRPTVEVDVHLDDGRMARASVPSGASTGTYEAHERRDGDHSQYAGLGVRQAARAVSTEIDTALHGRPVTDQQEIDTLLRDLDGSPALTRIGANAILGASLAVCRAGAVATGQPLYRYIAELAGTTPALPTPVVNILSGGVHAGRGMDVQDFLAVPAASTSFPDALHIIARVRAAAADVLTARGLPTLLADEGGLSPGCATGEEALDLMVAAIEAAGLRPGRDVLIALDVAAHTLVTPDGDYAFAREGVTRSSAETVALLERWVDRYPVVSIEDGLDEEDWSGWTTLTGHLGGRVQVVGDDLFTTNAERLRKGVSLGAANSILIKLNQNGTLTGTLDVVRAARAAGYAPMVSARSGETEDDFLADLAVGVGAGQIKIGSLRCSDRLAKYNQLVRIAEDDSVPFAPWSPASTS</sequence>
<comment type="catalytic activity">
    <reaction evidence="9">
        <text>(2R)-2-phosphoglycerate = phosphoenolpyruvate + H2O</text>
        <dbReference type="Rhea" id="RHEA:10164"/>
        <dbReference type="ChEBI" id="CHEBI:15377"/>
        <dbReference type="ChEBI" id="CHEBI:58289"/>
        <dbReference type="ChEBI" id="CHEBI:58702"/>
        <dbReference type="EC" id="4.2.1.11"/>
    </reaction>
</comment>
<evidence type="ECO:0000256" key="7">
    <source>
        <dbReference type="ARBA" id="ARBA00023152"/>
    </source>
</evidence>
<dbReference type="AlphaFoldDB" id="A0A2V4AG73"/>
<feature type="binding site" evidence="9">
    <location>
        <position position="395"/>
    </location>
    <ligand>
        <name>(2R)-2-phosphoglycerate</name>
        <dbReference type="ChEBI" id="CHEBI:58289"/>
    </ligand>
</feature>
<dbReference type="GO" id="GO:0005576">
    <property type="term" value="C:extracellular region"/>
    <property type="evidence" value="ECO:0007669"/>
    <property type="project" value="UniProtKB-SubCell"/>
</dbReference>
<keyword evidence="9" id="KW-0963">Cytoplasm</keyword>
<dbReference type="EMBL" id="MASW01000007">
    <property type="protein sequence ID" value="PXY18935.1"/>
    <property type="molecule type" value="Genomic_DNA"/>
</dbReference>
<dbReference type="InterPro" id="IPR020810">
    <property type="entry name" value="Enolase_C"/>
</dbReference>
<dbReference type="SMART" id="SM01192">
    <property type="entry name" value="Enolase_C"/>
    <property type="match status" value="1"/>
</dbReference>
<keyword evidence="13" id="KW-0670">Pyruvate</keyword>
<dbReference type="SFLD" id="SFLDF00002">
    <property type="entry name" value="enolase"/>
    <property type="match status" value="1"/>
</dbReference>
<evidence type="ECO:0000256" key="5">
    <source>
        <dbReference type="ARBA" id="ARBA00022525"/>
    </source>
</evidence>
<dbReference type="InterPro" id="IPR029017">
    <property type="entry name" value="Enolase-like_N"/>
</dbReference>
<dbReference type="GO" id="GO:0004634">
    <property type="term" value="F:phosphopyruvate hydratase activity"/>
    <property type="evidence" value="ECO:0007669"/>
    <property type="project" value="UniProtKB-UniRule"/>
</dbReference>
<feature type="compositionally biased region" description="Basic and acidic residues" evidence="12">
    <location>
        <begin position="51"/>
        <end position="60"/>
    </location>
</feature>
<dbReference type="PIRSF" id="PIRSF001400">
    <property type="entry name" value="Enolase"/>
    <property type="match status" value="1"/>
</dbReference>
<evidence type="ECO:0000256" key="1">
    <source>
        <dbReference type="ARBA" id="ARBA00005031"/>
    </source>
</evidence>
<evidence type="ECO:0000256" key="4">
    <source>
        <dbReference type="ARBA" id="ARBA00017068"/>
    </source>
</evidence>
<evidence type="ECO:0000256" key="10">
    <source>
        <dbReference type="PIRSR" id="PIRSR001400-1"/>
    </source>
</evidence>
<dbReference type="SFLD" id="SFLDG00178">
    <property type="entry name" value="enolase"/>
    <property type="match status" value="1"/>
</dbReference>
<keyword evidence="6 9" id="KW-0460">Magnesium</keyword>
<feature type="binding site" evidence="9">
    <location>
        <position position="169"/>
    </location>
    <ligand>
        <name>(2R)-2-phosphoglycerate</name>
        <dbReference type="ChEBI" id="CHEBI:58289"/>
    </ligand>
</feature>
<keyword evidence="8 9" id="KW-0456">Lyase</keyword>
<evidence type="ECO:0000256" key="3">
    <source>
        <dbReference type="ARBA" id="ARBA00012058"/>
    </source>
</evidence>
<comment type="cofactor">
    <cofactor evidence="11">
        <name>Mg(2+)</name>
        <dbReference type="ChEBI" id="CHEBI:18420"/>
    </cofactor>
    <text evidence="11">Mg(2+) is required for catalysis and for stabilizing the dimer.</text>
</comment>
<gene>
    <name evidence="9" type="primary">eno</name>
    <name evidence="13" type="ORF">BAY60_29340</name>
</gene>
<dbReference type="Pfam" id="PF00113">
    <property type="entry name" value="Enolase_C"/>
    <property type="match status" value="1"/>
</dbReference>
<evidence type="ECO:0000313" key="14">
    <source>
        <dbReference type="Proteomes" id="UP000249915"/>
    </source>
</evidence>
<organism evidence="13 14">
    <name type="scientific">Prauserella muralis</name>
    <dbReference type="NCBI Taxonomy" id="588067"/>
    <lineage>
        <taxon>Bacteria</taxon>
        <taxon>Bacillati</taxon>
        <taxon>Actinomycetota</taxon>
        <taxon>Actinomycetes</taxon>
        <taxon>Pseudonocardiales</taxon>
        <taxon>Pseudonocardiaceae</taxon>
        <taxon>Prauserella</taxon>
    </lineage>
</organism>
<dbReference type="SUPFAM" id="SSF51604">
    <property type="entry name" value="Enolase C-terminal domain-like"/>
    <property type="match status" value="1"/>
</dbReference>
<evidence type="ECO:0000256" key="9">
    <source>
        <dbReference type="HAMAP-Rule" id="MF_00318"/>
    </source>
</evidence>
<evidence type="ECO:0000256" key="12">
    <source>
        <dbReference type="SAM" id="MobiDB-lite"/>
    </source>
</evidence>
<reference evidence="13 14" key="1">
    <citation type="submission" date="2016-07" db="EMBL/GenBank/DDBJ databases">
        <title>Draft genome sequence of Prauserella muralis DSM 45305, isolated from a mould-covered wall in an indoor environment.</title>
        <authorList>
            <person name="Ruckert C."/>
            <person name="Albersmeier A."/>
            <person name="Jiang C.-L."/>
            <person name="Jiang Y."/>
            <person name="Kalinowski J."/>
            <person name="Schneider O."/>
            <person name="Winkler A."/>
            <person name="Zotchev S.B."/>
        </authorList>
    </citation>
    <scope>NUCLEOTIDE SEQUENCE [LARGE SCALE GENOMIC DNA]</scope>
    <source>
        <strain evidence="13 14">DSM 45305</strain>
    </source>
</reference>
<feature type="binding site" evidence="9 11">
    <location>
        <position position="248"/>
    </location>
    <ligand>
        <name>Mg(2+)</name>
        <dbReference type="ChEBI" id="CHEBI:18420"/>
    </ligand>
</feature>
<keyword evidence="14" id="KW-1185">Reference proteome</keyword>
<dbReference type="SFLD" id="SFLDS00001">
    <property type="entry name" value="Enolase"/>
    <property type="match status" value="1"/>
</dbReference>
<feature type="binding site" evidence="9">
    <location>
        <position position="373"/>
    </location>
    <ligand>
        <name>(2R)-2-phosphoglycerate</name>
        <dbReference type="ChEBI" id="CHEBI:58289"/>
    </ligand>
</feature>
<feature type="binding site" evidence="9 11">
    <location>
        <position position="319"/>
    </location>
    <ligand>
        <name>Mg(2+)</name>
        <dbReference type="ChEBI" id="CHEBI:18420"/>
    </ligand>
</feature>
<comment type="caution">
    <text evidence="13">The sequence shown here is derived from an EMBL/GenBank/DDBJ whole genome shotgun (WGS) entry which is preliminary data.</text>
</comment>
<evidence type="ECO:0000256" key="6">
    <source>
        <dbReference type="ARBA" id="ARBA00022842"/>
    </source>
</evidence>
<accession>A0A2V4AG73</accession>
<dbReference type="SUPFAM" id="SSF54826">
    <property type="entry name" value="Enolase N-terminal domain-like"/>
    <property type="match status" value="1"/>
</dbReference>
<comment type="subcellular location">
    <subcellularLocation>
        <location evidence="9">Cytoplasm</location>
    </subcellularLocation>
    <subcellularLocation>
        <location evidence="9">Secreted</location>
    </subcellularLocation>
    <subcellularLocation>
        <location evidence="9">Cell surface</location>
    </subcellularLocation>
    <text evidence="9">Fractions of enolase are present in both the cytoplasm and on the cell surface.</text>
</comment>
<dbReference type="GO" id="GO:0009986">
    <property type="term" value="C:cell surface"/>
    <property type="evidence" value="ECO:0007669"/>
    <property type="project" value="UniProtKB-SubCell"/>
</dbReference>
<dbReference type="HAMAP" id="MF_00318">
    <property type="entry name" value="Enolase"/>
    <property type="match status" value="1"/>
</dbReference>
<keyword evidence="9 11" id="KW-0479">Metal-binding</keyword>
<dbReference type="RefSeq" id="WP_211330523.1">
    <property type="nucleotide sequence ID" value="NZ_MASW01000007.1"/>
</dbReference>
<protein>
    <recommendedName>
        <fullName evidence="4 9">Enolase</fullName>
        <ecNumber evidence="3 9">4.2.1.11</ecNumber>
    </recommendedName>
    <alternativeName>
        <fullName evidence="9">2-phospho-D-glycerate hydro-lyase</fullName>
    </alternativeName>
    <alternativeName>
        <fullName evidence="9">2-phosphoglycerate dehydratase</fullName>
    </alternativeName>
</protein>
<dbReference type="InterPro" id="IPR020809">
    <property type="entry name" value="Enolase_CS"/>
</dbReference>
<dbReference type="PRINTS" id="PR00148">
    <property type="entry name" value="ENOLASE"/>
</dbReference>
<feature type="binding site" evidence="9">
    <location>
        <position position="344"/>
    </location>
    <ligand>
        <name>(2R)-2-phosphoglycerate</name>
        <dbReference type="ChEBI" id="CHEBI:58289"/>
    </ligand>
</feature>
<feature type="active site" description="Proton donor" evidence="9 10">
    <location>
        <position position="211"/>
    </location>
</feature>
<feature type="binding site" evidence="9 11">
    <location>
        <position position="292"/>
    </location>
    <ligand>
        <name>Mg(2+)</name>
        <dbReference type="ChEBI" id="CHEBI:18420"/>
    </ligand>
</feature>